<sequence length="185" mass="20313">MMKPSQYDHVHPTFAIDTSSATEVDRSWPKTIVLLFLSACIAAYGLSFALDALGKSESFFAKLLSILGGVTCCAAMLIVLWRTLTLRGHLVTLSPAGIRDLRIAPDFIPWSTIARVEVISAMHTRWLELKIYAGALPPNLDRAMAPTGLLSTPRALHLYTNDLAINLDRLHALVSSYHRDHGSTS</sequence>
<dbReference type="EMBL" id="JAGGJR010000005">
    <property type="protein sequence ID" value="MBP1873806.1"/>
    <property type="molecule type" value="Genomic_DNA"/>
</dbReference>
<dbReference type="Proteomes" id="UP000823773">
    <property type="component" value="Unassembled WGS sequence"/>
</dbReference>
<keyword evidence="2" id="KW-1185">Reference proteome</keyword>
<proteinExistence type="predicted"/>
<protein>
    <submittedName>
        <fullName evidence="1">Uncharacterized protein</fullName>
    </submittedName>
</protein>
<gene>
    <name evidence="1" type="ORF">J2Z19_003525</name>
</gene>
<accession>A0ACC5SYR5</accession>
<organism evidence="1 2">
    <name type="scientific">Ensifer adhaerens</name>
    <name type="common">Sinorhizobium morelense</name>
    <dbReference type="NCBI Taxonomy" id="106592"/>
    <lineage>
        <taxon>Bacteria</taxon>
        <taxon>Pseudomonadati</taxon>
        <taxon>Pseudomonadota</taxon>
        <taxon>Alphaproteobacteria</taxon>
        <taxon>Hyphomicrobiales</taxon>
        <taxon>Rhizobiaceae</taxon>
        <taxon>Sinorhizobium/Ensifer group</taxon>
        <taxon>Ensifer</taxon>
    </lineage>
</organism>
<comment type="caution">
    <text evidence="1">The sequence shown here is derived from an EMBL/GenBank/DDBJ whole genome shotgun (WGS) entry which is preliminary data.</text>
</comment>
<reference evidence="1" key="1">
    <citation type="submission" date="2021-03" db="EMBL/GenBank/DDBJ databases">
        <title>Genomic Encyclopedia of Type Strains, Phase IV (KMG-IV): sequencing the most valuable type-strain genomes for metagenomic binning, comparative biology and taxonomic classification.</title>
        <authorList>
            <person name="Goeker M."/>
        </authorList>
    </citation>
    <scope>NUCLEOTIDE SEQUENCE</scope>
    <source>
        <strain evidence="1">DSM 18131</strain>
    </source>
</reference>
<evidence type="ECO:0000313" key="1">
    <source>
        <dbReference type="EMBL" id="MBP1873806.1"/>
    </source>
</evidence>
<evidence type="ECO:0000313" key="2">
    <source>
        <dbReference type="Proteomes" id="UP000823773"/>
    </source>
</evidence>
<name>A0ACC5SYR5_ENSAD</name>